<proteinExistence type="predicted"/>
<dbReference type="InterPro" id="IPR000477">
    <property type="entry name" value="RT_dom"/>
</dbReference>
<feature type="compositionally biased region" description="Low complexity" evidence="1">
    <location>
        <begin position="68"/>
        <end position="86"/>
    </location>
</feature>
<name>A0A2U3DRP6_PURLI</name>
<dbReference type="Proteomes" id="UP000245956">
    <property type="component" value="Unassembled WGS sequence"/>
</dbReference>
<dbReference type="InterPro" id="IPR036691">
    <property type="entry name" value="Endo/exonu/phosph_ase_sf"/>
</dbReference>
<evidence type="ECO:0000259" key="2">
    <source>
        <dbReference type="PROSITE" id="PS50878"/>
    </source>
</evidence>
<organism evidence="4 5">
    <name type="scientific">Purpureocillium lilacinum</name>
    <name type="common">Paecilomyces lilacinus</name>
    <dbReference type="NCBI Taxonomy" id="33203"/>
    <lineage>
        <taxon>Eukaryota</taxon>
        <taxon>Fungi</taxon>
        <taxon>Dikarya</taxon>
        <taxon>Ascomycota</taxon>
        <taxon>Pezizomycotina</taxon>
        <taxon>Sordariomycetes</taxon>
        <taxon>Hypocreomycetidae</taxon>
        <taxon>Hypocreales</taxon>
        <taxon>Ophiocordycipitaceae</taxon>
        <taxon>Purpureocillium</taxon>
    </lineage>
</organism>
<dbReference type="Pfam" id="PF14529">
    <property type="entry name" value="Exo_endo_phos_2"/>
    <property type="match status" value="1"/>
</dbReference>
<gene>
    <name evidence="4" type="ORF">PCL_08384</name>
</gene>
<dbReference type="InterPro" id="IPR005135">
    <property type="entry name" value="Endo/exonuclease/phosphatase"/>
</dbReference>
<feature type="compositionally biased region" description="Polar residues" evidence="1">
    <location>
        <begin position="417"/>
        <end position="482"/>
    </location>
</feature>
<evidence type="ECO:0000256" key="1">
    <source>
        <dbReference type="SAM" id="MobiDB-lite"/>
    </source>
</evidence>
<dbReference type="Pfam" id="PF00075">
    <property type="entry name" value="RNase_H"/>
    <property type="match status" value="1"/>
</dbReference>
<dbReference type="EMBL" id="LCWV01000041">
    <property type="protein sequence ID" value="PWI64933.1"/>
    <property type="molecule type" value="Genomic_DNA"/>
</dbReference>
<dbReference type="CDD" id="cd09276">
    <property type="entry name" value="Rnase_HI_RT_non_LTR"/>
    <property type="match status" value="1"/>
</dbReference>
<evidence type="ECO:0000259" key="3">
    <source>
        <dbReference type="PROSITE" id="PS50879"/>
    </source>
</evidence>
<feature type="region of interest" description="Disordered" evidence="1">
    <location>
        <begin position="345"/>
        <end position="521"/>
    </location>
</feature>
<evidence type="ECO:0000313" key="5">
    <source>
        <dbReference type="Proteomes" id="UP000245956"/>
    </source>
</evidence>
<evidence type="ECO:0000313" key="4">
    <source>
        <dbReference type="EMBL" id="PWI64933.1"/>
    </source>
</evidence>
<dbReference type="GO" id="GO:0004523">
    <property type="term" value="F:RNA-DNA hybrid ribonuclease activity"/>
    <property type="evidence" value="ECO:0007669"/>
    <property type="project" value="InterPro"/>
</dbReference>
<feature type="domain" description="Reverse transcriptase" evidence="2">
    <location>
        <begin position="986"/>
        <end position="1256"/>
    </location>
</feature>
<protein>
    <recommendedName>
        <fullName evidence="6">Reverse transcriptase</fullName>
    </recommendedName>
</protein>
<comment type="caution">
    <text evidence="4">The sequence shown here is derived from an EMBL/GenBank/DDBJ whole genome shotgun (WGS) entry which is preliminary data.</text>
</comment>
<feature type="region of interest" description="Disordered" evidence="1">
    <location>
        <begin position="63"/>
        <end position="101"/>
    </location>
</feature>
<reference evidence="4 5" key="1">
    <citation type="journal article" date="2016" name="Front. Microbiol.">
        <title>Genome and transcriptome sequences reveal the specific parasitism of the nematophagous Purpureocillium lilacinum 36-1.</title>
        <authorList>
            <person name="Xie J."/>
            <person name="Li S."/>
            <person name="Mo C."/>
            <person name="Xiao X."/>
            <person name="Peng D."/>
            <person name="Wang G."/>
            <person name="Xiao Y."/>
        </authorList>
    </citation>
    <scope>NUCLEOTIDE SEQUENCE [LARGE SCALE GENOMIC DNA]</scope>
    <source>
        <strain evidence="4 5">36-1</strain>
    </source>
</reference>
<dbReference type="PANTHER" id="PTHR33481:SF1">
    <property type="entry name" value="ENDONUCLEASE_EXONUCLEASE_PHOSPHATASE DOMAIN-CONTAINING PROTEIN-RELATED"/>
    <property type="match status" value="1"/>
</dbReference>
<feature type="region of interest" description="Disordered" evidence="1">
    <location>
        <begin position="153"/>
        <end position="172"/>
    </location>
</feature>
<dbReference type="InterPro" id="IPR036397">
    <property type="entry name" value="RNaseH_sf"/>
</dbReference>
<evidence type="ECO:0008006" key="6">
    <source>
        <dbReference type="Google" id="ProtNLM"/>
    </source>
</evidence>
<dbReference type="CDD" id="cd01650">
    <property type="entry name" value="RT_nLTR_like"/>
    <property type="match status" value="1"/>
</dbReference>
<dbReference type="SUPFAM" id="SSF56219">
    <property type="entry name" value="DNase I-like"/>
    <property type="match status" value="1"/>
</dbReference>
<dbReference type="Gene3D" id="3.30.420.10">
    <property type="entry name" value="Ribonuclease H-like superfamily/Ribonuclease H"/>
    <property type="match status" value="1"/>
</dbReference>
<feature type="domain" description="RNase H type-1" evidence="3">
    <location>
        <begin position="1476"/>
        <end position="1609"/>
    </location>
</feature>
<feature type="compositionally biased region" description="Low complexity" evidence="1">
    <location>
        <begin position="397"/>
        <end position="416"/>
    </location>
</feature>
<dbReference type="GO" id="GO:0003676">
    <property type="term" value="F:nucleic acid binding"/>
    <property type="evidence" value="ECO:0007669"/>
    <property type="project" value="InterPro"/>
</dbReference>
<dbReference type="PROSITE" id="PS50879">
    <property type="entry name" value="RNASE_H_1"/>
    <property type="match status" value="1"/>
</dbReference>
<feature type="compositionally biased region" description="Low complexity" evidence="1">
    <location>
        <begin position="497"/>
        <end position="520"/>
    </location>
</feature>
<dbReference type="Gene3D" id="3.60.10.10">
    <property type="entry name" value="Endonuclease/exonuclease/phosphatase"/>
    <property type="match status" value="1"/>
</dbReference>
<dbReference type="Pfam" id="PF00078">
    <property type="entry name" value="RVT_1"/>
    <property type="match status" value="1"/>
</dbReference>
<dbReference type="PANTHER" id="PTHR33481">
    <property type="entry name" value="REVERSE TRANSCRIPTASE"/>
    <property type="match status" value="1"/>
</dbReference>
<sequence>MVSEPQEELGVPSSLTAMNLLDEHIGASAVTYVGTLDNVQEGPPPARHGKWEAGHMAAAIHRNPPIPRSAQPAAAAAMASASSSPSHNDDPFDLGPRTPSGLARGARVALLRNSPATREGEIGVSRSALRTAYTPSSPLHAVSYAAATEGAQRAVHFDSSEPDPQPGDGPVSIANAADKLVVAQNEVHSAKLAVFRAFCSSFDDTAKQFTSGPALQFAQKFSSSFLQYWTDVLAGKVKHYWRLFDTTSYARRITKTRPPKQCDNCWDYHSRYSCGRQPRCKNCGRIGHALDTCTATQQCANCRGPHAVDFSLCPARPKKINGVVRSLNRPEKDRVCRMGLRLFQQHTAKPASSPPREVSASPESQSATASDTTSTSSRSTPTSSDAITPEPERENSAPRPSETTSASTAALATPNSQASPTPSIESASSVRHSTEASASPTKPSPAIPTTSIDSATSRASSAHSERSNSPPVRQSIEMSEQPNEYVGNGLAPPASPSPSARSSLSPVSSVSTPTPSLSSTCLLGTPAPEFRVFQANVGKNGPSHDCALALAGAERYEVILLQEPWTQVRDSRCLTKTHPAYDTYSPVSTWEDNDTRPRVMTYIRRGARLLADQQRPAHSRDILWLAVNGVTVVNIYREPQVDTALEILFAWSIPSQCIIAGDFNARHHTWQLGRSHGHGNSIASWASENDLSLLNPIDTPTNAHGNTIDLAFSNIALAQATVEDHLATSSDHFTLSISLPALTPAKLPKGKILLATNDELKRYTENIEAGIATIPAAASTPGDLDLLANAIIDLMQTAARAAGRQSQRRSSGAPWWNEECIAAVAELRCVRRAFPLGFNYEVQTARRELRAVVRRAKRTYWRNLINGVQAGKDIFKVTRWLKSPGVFRPPPLQVGETIVETQSGKAEALRQATLERRTAADDISDPWIPVDVTTHIPFQADVPIEEVQDSLLRTGNTSPGADNITVRLLQTAWPAIGKHVQRLYHGCLTIGYHPRRFKEAEVVMIEKPGKRDLSKPRAWRPISLLSCLGKGLERLIARRLAWASIHYGVLQPQQIGALPKRSAVDLVAALIHDIEVALARGMVATLVTMDVQGAFDTVMRNRLILRLRQQGWPLNLVKWAASFMQARSAAVRFQDITTPPSPLECGLAQGSPASPILFALYIAPIYRLGNASGRFGYADDTAMLRVGCSLEETTALASRDMRELITWGASNAVTFDPDKTEIMHFSRKKDPARPSIFQNDTEIVPADSMRWLGLWLDRKLSFKTHVDEWIAKARRIANHLKALANTRQGPLPSAVRRAVKACIEPTLFYGVEAWYPGQMAPGTGNATRLVSTQIKHLVDRFDAVLRHAIRAALPIWKTTPVPALHREAGIPPASILLESQRIRFSARLKSLDVRHPLVARTSPKPARAYHSSIKRKFLVERRSQKTRLERTDALLLNCARPVLLPRQYSDSEASPLQTATKADTAEEFLEWLKDAAVGKLIVYSDGSQLPSGAVGYGFTVQRNEQPIAHGSGRLGPAEVFDAEAVGALEGLQAAIAAAVNTTTSIVVCIDNLAVATCLRGNPADSSQDAFTKFQDLARAHGDVEVRWIPGHAGIPGNEEADSLAKAGCLLPEPPGAVPSLAHLRRLARQQPRDAFKAWWTTEAPESYKPMHLEVTTSCPPELMLPRATLHSVLAARSRHGDFADYHERFNHDDARLDCSCGRRKAPEHPFYCRKIPPRLRMRLAPSPAEAIHHAVGKGFKAFVEMTSESSFFQRICPRH</sequence>
<dbReference type="SUPFAM" id="SSF53098">
    <property type="entry name" value="Ribonuclease H-like"/>
    <property type="match status" value="1"/>
</dbReference>
<accession>A0A2U3DRP6</accession>
<feature type="compositionally biased region" description="Low complexity" evidence="1">
    <location>
        <begin position="364"/>
        <end position="386"/>
    </location>
</feature>
<dbReference type="InterPro" id="IPR002156">
    <property type="entry name" value="RNaseH_domain"/>
</dbReference>
<dbReference type="PROSITE" id="PS50878">
    <property type="entry name" value="RT_POL"/>
    <property type="match status" value="1"/>
</dbReference>
<dbReference type="InterPro" id="IPR012337">
    <property type="entry name" value="RNaseH-like_sf"/>
</dbReference>